<dbReference type="InterPro" id="IPR011009">
    <property type="entry name" value="Kinase-like_dom_sf"/>
</dbReference>
<protein>
    <submittedName>
        <fullName evidence="1">Protein kinase</fullName>
    </submittedName>
</protein>
<dbReference type="EMBL" id="BOOH01000011">
    <property type="protein sequence ID" value="GIH74630.1"/>
    <property type="molecule type" value="Genomic_DNA"/>
</dbReference>
<keyword evidence="2" id="KW-1185">Reference proteome</keyword>
<dbReference type="GO" id="GO:0016301">
    <property type="term" value="F:kinase activity"/>
    <property type="evidence" value="ECO:0007669"/>
    <property type="project" value="UniProtKB-KW"/>
</dbReference>
<comment type="caution">
    <text evidence="1">The sequence shown here is derived from an EMBL/GenBank/DDBJ whole genome shotgun (WGS) entry which is preliminary data.</text>
</comment>
<keyword evidence="1" id="KW-0808">Transferase</keyword>
<proteinExistence type="predicted"/>
<accession>A0A8J3W3R4</accession>
<name>A0A8J3W3R4_9ACTN</name>
<dbReference type="Gene3D" id="3.30.200.20">
    <property type="entry name" value="Phosphorylase Kinase, domain 1"/>
    <property type="match status" value="1"/>
</dbReference>
<dbReference type="AlphaFoldDB" id="A0A8J3W3R4"/>
<dbReference type="SUPFAM" id="SSF56112">
    <property type="entry name" value="Protein kinase-like (PK-like)"/>
    <property type="match status" value="1"/>
</dbReference>
<dbReference type="RefSeq" id="WP_203889360.1">
    <property type="nucleotide sequence ID" value="NZ_BOOH01000011.1"/>
</dbReference>
<dbReference type="Proteomes" id="UP000616724">
    <property type="component" value="Unassembled WGS sequence"/>
</dbReference>
<sequence>MTDPNLLAGRYRLLERRDPAGASRRARDELLHRDVILSGVRLPPPGPHHDWLIGQVRAAAELRHPSVITLHDVIPAPDGMWLVLESAAGRSLAQTVRAEGPLPAERAAEVGLAVLDALTAAQRHGVHLAATPDTILLAPDGRVVLTGIAVPAPADGLRALGAALYTAVEGRLPGAHTAPRLADGTALAGPETGATGSGPLAPLLDGLLSDDPARRPDAASVRLTLESLAPRPAPSRRGPLLAVALAVAAAVLVTGGVLWAGSGTPDPAPSPAAAPVPLPTFFTGEIDPCTLISERQASDLRLDTTPSRGGSKRCNWKAIDGEPGSFAFTLQIEAFRLSSVKVAQENYTRFRKETAGRTTTGVGLPLTVGRELEAVPGIADEAFTKEVTNGLTYTTTMIFRARNLVVTVQYSRKSPEDSGGATREGALTTTRWILGTLSRTK</sequence>
<evidence type="ECO:0000313" key="1">
    <source>
        <dbReference type="EMBL" id="GIH74630.1"/>
    </source>
</evidence>
<keyword evidence="1" id="KW-0418">Kinase</keyword>
<gene>
    <name evidence="1" type="ORF">Plo01_10590</name>
</gene>
<reference evidence="1 2" key="1">
    <citation type="submission" date="2021-01" db="EMBL/GenBank/DDBJ databases">
        <title>Whole genome shotgun sequence of Planobispora longispora NBRC 13918.</title>
        <authorList>
            <person name="Komaki H."/>
            <person name="Tamura T."/>
        </authorList>
    </citation>
    <scope>NUCLEOTIDE SEQUENCE [LARGE SCALE GENOMIC DNA]</scope>
    <source>
        <strain evidence="1 2">NBRC 13918</strain>
    </source>
</reference>
<evidence type="ECO:0000313" key="2">
    <source>
        <dbReference type="Proteomes" id="UP000616724"/>
    </source>
</evidence>
<dbReference type="Gene3D" id="1.10.510.10">
    <property type="entry name" value="Transferase(Phosphotransferase) domain 1"/>
    <property type="match status" value="1"/>
</dbReference>
<organism evidence="1 2">
    <name type="scientific">Planobispora longispora</name>
    <dbReference type="NCBI Taxonomy" id="28887"/>
    <lineage>
        <taxon>Bacteria</taxon>
        <taxon>Bacillati</taxon>
        <taxon>Actinomycetota</taxon>
        <taxon>Actinomycetes</taxon>
        <taxon>Streptosporangiales</taxon>
        <taxon>Streptosporangiaceae</taxon>
        <taxon>Planobispora</taxon>
    </lineage>
</organism>